<keyword evidence="2 9" id="KW-0813">Transport</keyword>
<evidence type="ECO:0000259" key="10">
    <source>
        <dbReference type="Pfam" id="PF04290"/>
    </source>
</evidence>
<evidence type="ECO:0000256" key="1">
    <source>
        <dbReference type="ARBA" id="ARBA00004429"/>
    </source>
</evidence>
<feature type="transmembrane region" description="Helical" evidence="9">
    <location>
        <begin position="99"/>
        <end position="120"/>
    </location>
</feature>
<keyword evidence="4 9" id="KW-0997">Cell inner membrane</keyword>
<protein>
    <recommendedName>
        <fullName evidence="9">TRAP transporter small permease protein</fullName>
    </recommendedName>
</protein>
<dbReference type="OrthoDB" id="5465095at2"/>
<dbReference type="Proteomes" id="UP000199648">
    <property type="component" value="Unassembled WGS sequence"/>
</dbReference>
<keyword evidence="7 9" id="KW-0472">Membrane</keyword>
<evidence type="ECO:0000256" key="2">
    <source>
        <dbReference type="ARBA" id="ARBA00022448"/>
    </source>
</evidence>
<dbReference type="AlphaFoldDB" id="A0A1G5QTF7"/>
<evidence type="ECO:0000256" key="6">
    <source>
        <dbReference type="ARBA" id="ARBA00022989"/>
    </source>
</evidence>
<dbReference type="RefSeq" id="WP_092998347.1">
    <property type="nucleotide sequence ID" value="NZ_FMWD01000009.1"/>
</dbReference>
<evidence type="ECO:0000256" key="7">
    <source>
        <dbReference type="ARBA" id="ARBA00023136"/>
    </source>
</evidence>
<evidence type="ECO:0000313" key="11">
    <source>
        <dbReference type="EMBL" id="SCZ65047.1"/>
    </source>
</evidence>
<comment type="function">
    <text evidence="9">Part of the tripartite ATP-independent periplasmic (TRAP) transport system.</text>
</comment>
<proteinExistence type="inferred from homology"/>
<evidence type="ECO:0000256" key="9">
    <source>
        <dbReference type="RuleBase" id="RU369079"/>
    </source>
</evidence>
<accession>A0A1G5QTF7</accession>
<dbReference type="PANTHER" id="PTHR35011">
    <property type="entry name" value="2,3-DIKETO-L-GULONATE TRAP TRANSPORTER SMALL PERMEASE PROTEIN YIAM"/>
    <property type="match status" value="1"/>
</dbReference>
<keyword evidence="6 9" id="KW-1133">Transmembrane helix</keyword>
<dbReference type="GO" id="GO:0022857">
    <property type="term" value="F:transmembrane transporter activity"/>
    <property type="evidence" value="ECO:0007669"/>
    <property type="project" value="UniProtKB-UniRule"/>
</dbReference>
<feature type="transmembrane region" description="Helical" evidence="9">
    <location>
        <begin position="140"/>
        <end position="160"/>
    </location>
</feature>
<evidence type="ECO:0000256" key="5">
    <source>
        <dbReference type="ARBA" id="ARBA00022692"/>
    </source>
</evidence>
<reference evidence="11 12" key="1">
    <citation type="submission" date="2016-10" db="EMBL/GenBank/DDBJ databases">
        <authorList>
            <person name="de Groot N.N."/>
        </authorList>
    </citation>
    <scope>NUCLEOTIDE SEQUENCE [LARGE SCALE GENOMIC DNA]</scope>
    <source>
        <strain evidence="11 12">HLD2</strain>
    </source>
</reference>
<name>A0A1G5QTF7_9GAMM</name>
<sequence length="189" mass="20777">MIDVPVTDRLLPLITKADRLLEAFERLVLSAGILLMAAVSIANVASRNLLGQSFTFVEELNQILMVLITFVGIGYGVRHARHIRMSALHDQLKGTTRKALMVIVSLGTGLLLLVLAWYAVQYVIGVHRTGSVTPAMRIPLYLIYAWVPVGFVIGGIQYLLAAWRNLTTPGVYLSFQQKEAYEPPAGGET</sequence>
<comment type="subunit">
    <text evidence="9">The complex comprises the extracytoplasmic solute receptor protein and the two transmembrane proteins.</text>
</comment>
<evidence type="ECO:0000256" key="3">
    <source>
        <dbReference type="ARBA" id="ARBA00022475"/>
    </source>
</evidence>
<feature type="transmembrane region" description="Helical" evidence="9">
    <location>
        <begin position="27"/>
        <end position="45"/>
    </location>
</feature>
<dbReference type="STRING" id="415747.SAMN03097708_02772"/>
<dbReference type="GO" id="GO:0005886">
    <property type="term" value="C:plasma membrane"/>
    <property type="evidence" value="ECO:0007669"/>
    <property type="project" value="UniProtKB-SubCell"/>
</dbReference>
<dbReference type="InterPro" id="IPR055348">
    <property type="entry name" value="DctQ"/>
</dbReference>
<dbReference type="PANTHER" id="PTHR35011:SF2">
    <property type="entry name" value="2,3-DIKETO-L-GULONATE TRAP TRANSPORTER SMALL PERMEASE PROTEIN YIAM"/>
    <property type="match status" value="1"/>
</dbReference>
<keyword evidence="5 9" id="KW-0812">Transmembrane</keyword>
<feature type="transmembrane region" description="Helical" evidence="9">
    <location>
        <begin position="60"/>
        <end position="78"/>
    </location>
</feature>
<organism evidence="11 12">
    <name type="scientific">Thiohalomonas denitrificans</name>
    <dbReference type="NCBI Taxonomy" id="415747"/>
    <lineage>
        <taxon>Bacteria</taxon>
        <taxon>Pseudomonadati</taxon>
        <taxon>Pseudomonadota</taxon>
        <taxon>Gammaproteobacteria</taxon>
        <taxon>Thiohalomonadales</taxon>
        <taxon>Thiohalomonadaceae</taxon>
        <taxon>Thiohalomonas</taxon>
    </lineage>
</organism>
<evidence type="ECO:0000313" key="12">
    <source>
        <dbReference type="Proteomes" id="UP000199648"/>
    </source>
</evidence>
<dbReference type="Pfam" id="PF04290">
    <property type="entry name" value="DctQ"/>
    <property type="match status" value="1"/>
</dbReference>
<evidence type="ECO:0000256" key="8">
    <source>
        <dbReference type="ARBA" id="ARBA00038436"/>
    </source>
</evidence>
<evidence type="ECO:0000256" key="4">
    <source>
        <dbReference type="ARBA" id="ARBA00022519"/>
    </source>
</evidence>
<keyword evidence="3" id="KW-1003">Cell membrane</keyword>
<dbReference type="InterPro" id="IPR007387">
    <property type="entry name" value="TRAP_DctQ"/>
</dbReference>
<dbReference type="EMBL" id="FMWD01000009">
    <property type="protein sequence ID" value="SCZ65047.1"/>
    <property type="molecule type" value="Genomic_DNA"/>
</dbReference>
<dbReference type="GO" id="GO:0015740">
    <property type="term" value="P:C4-dicarboxylate transport"/>
    <property type="evidence" value="ECO:0007669"/>
    <property type="project" value="TreeGrafter"/>
</dbReference>
<keyword evidence="12" id="KW-1185">Reference proteome</keyword>
<feature type="domain" description="Tripartite ATP-independent periplasmic transporters DctQ component" evidence="10">
    <location>
        <begin position="36"/>
        <end position="167"/>
    </location>
</feature>
<comment type="similarity">
    <text evidence="8 9">Belongs to the TRAP transporter small permease family.</text>
</comment>
<comment type="subcellular location">
    <subcellularLocation>
        <location evidence="1 9">Cell inner membrane</location>
        <topology evidence="1 9">Multi-pass membrane protein</topology>
    </subcellularLocation>
</comment>
<gene>
    <name evidence="11" type="ORF">SAMN03097708_02772</name>
</gene>